<feature type="domain" description="HAMP" evidence="9">
    <location>
        <begin position="213"/>
        <end position="271"/>
    </location>
</feature>
<proteinExistence type="inferred from homology"/>
<dbReference type="GO" id="GO:0006935">
    <property type="term" value="P:chemotaxis"/>
    <property type="evidence" value="ECO:0007669"/>
    <property type="project" value="UniProtKB-KW"/>
</dbReference>
<name>A0A919XUX8_9BACL</name>
<organism evidence="10 11">
    <name type="scientific">Paenibacillus antibioticophila</name>
    <dbReference type="NCBI Taxonomy" id="1274374"/>
    <lineage>
        <taxon>Bacteria</taxon>
        <taxon>Bacillati</taxon>
        <taxon>Bacillota</taxon>
        <taxon>Bacilli</taxon>
        <taxon>Bacillales</taxon>
        <taxon>Paenibacillaceae</taxon>
        <taxon>Paenibacillus</taxon>
    </lineage>
</organism>
<reference evidence="10 11" key="1">
    <citation type="submission" date="2021-03" db="EMBL/GenBank/DDBJ databases">
        <title>Antimicrobial resistance genes in bacteria isolated from Japanese honey, and their potential for conferring macrolide and lincosamide resistance in the American foulbrood pathogen Paenibacillus larvae.</title>
        <authorList>
            <person name="Okamoto M."/>
            <person name="Kumagai M."/>
            <person name="Kanamori H."/>
            <person name="Takamatsu D."/>
        </authorList>
    </citation>
    <scope>NUCLEOTIDE SEQUENCE [LARGE SCALE GENOMIC DNA]</scope>
    <source>
        <strain evidence="10 11">J41TS12</strain>
    </source>
</reference>
<dbReference type="PRINTS" id="PR00260">
    <property type="entry name" value="CHEMTRNSDUCR"/>
</dbReference>
<evidence type="ECO:0000313" key="10">
    <source>
        <dbReference type="EMBL" id="GIO37117.1"/>
    </source>
</evidence>
<dbReference type="GO" id="GO:0007165">
    <property type="term" value="P:signal transduction"/>
    <property type="evidence" value="ECO:0007669"/>
    <property type="project" value="UniProtKB-KW"/>
</dbReference>
<keyword evidence="2" id="KW-1003">Cell membrane</keyword>
<dbReference type="InterPro" id="IPR004090">
    <property type="entry name" value="Chemotax_Me-accpt_rcpt"/>
</dbReference>
<evidence type="ECO:0000256" key="1">
    <source>
        <dbReference type="ARBA" id="ARBA00004236"/>
    </source>
</evidence>
<evidence type="ECO:0000313" key="11">
    <source>
        <dbReference type="Proteomes" id="UP000681162"/>
    </source>
</evidence>
<evidence type="ECO:0000256" key="2">
    <source>
        <dbReference type="ARBA" id="ARBA00022475"/>
    </source>
</evidence>
<keyword evidence="7" id="KW-0812">Transmembrane</keyword>
<keyword evidence="11" id="KW-1185">Reference proteome</keyword>
<keyword evidence="4 7" id="KW-0472">Membrane</keyword>
<dbReference type="Pfam" id="PF00015">
    <property type="entry name" value="MCPsignal"/>
    <property type="match status" value="1"/>
</dbReference>
<dbReference type="Proteomes" id="UP000681162">
    <property type="component" value="Unassembled WGS sequence"/>
</dbReference>
<dbReference type="InterPro" id="IPR003660">
    <property type="entry name" value="HAMP_dom"/>
</dbReference>
<dbReference type="CDD" id="cd06225">
    <property type="entry name" value="HAMP"/>
    <property type="match status" value="1"/>
</dbReference>
<dbReference type="PANTHER" id="PTHR43531">
    <property type="entry name" value="PROTEIN ICFG"/>
    <property type="match status" value="1"/>
</dbReference>
<evidence type="ECO:0000256" key="3">
    <source>
        <dbReference type="ARBA" id="ARBA00022500"/>
    </source>
</evidence>
<evidence type="ECO:0000256" key="6">
    <source>
        <dbReference type="PROSITE-ProRule" id="PRU00284"/>
    </source>
</evidence>
<comment type="similarity">
    <text evidence="5">Belongs to the methyl-accepting chemotaxis (MCP) protein family.</text>
</comment>
<dbReference type="SMART" id="SM00304">
    <property type="entry name" value="HAMP"/>
    <property type="match status" value="1"/>
</dbReference>
<dbReference type="GO" id="GO:0004888">
    <property type="term" value="F:transmembrane signaling receptor activity"/>
    <property type="evidence" value="ECO:0007669"/>
    <property type="project" value="InterPro"/>
</dbReference>
<keyword evidence="7" id="KW-1133">Transmembrane helix</keyword>
<evidence type="ECO:0000256" key="5">
    <source>
        <dbReference type="ARBA" id="ARBA00029447"/>
    </source>
</evidence>
<protein>
    <recommendedName>
        <fullName evidence="12">Methyl-accepting chemotaxis protein</fullName>
    </recommendedName>
</protein>
<dbReference type="SUPFAM" id="SSF58104">
    <property type="entry name" value="Methyl-accepting chemotaxis protein (MCP) signaling domain"/>
    <property type="match status" value="1"/>
</dbReference>
<comment type="caution">
    <text evidence="10">The sequence shown here is derived from an EMBL/GenBank/DDBJ whole genome shotgun (WGS) entry which is preliminary data.</text>
</comment>
<keyword evidence="3" id="KW-0145">Chemotaxis</keyword>
<sequence>MRKTISFQIKFVLLFLTFLFVLNTLISGITNSQVQLSATLFSNSFLVLENEQLKLAKELGRIDLSVQAALLGNGRVIEEVPATHKIVEQATAGANTISDLTEEFSNKVKDDALRASYLPYQASIEAYLSQIALVLNQIVQGDEALAKESYIELDRLAGAMQEAEAQFQAVLDSSIAHEKALIDSRLTRSSVIIYAMAILFLISVVVAFRFVLKAIIRPIHTASKNLNQIIHSLEHNEGDLTVRLEHISDNEIGQMTHGMNRFLEILQSAMVSIKLGSNQIHQSAENISNNILASTDSTTTISAGLNEMTASMEEISSTIQDIDHGAQLVLSAANLIADDAGANYDQVAHILNRAEHIHSQSNQSKLQTMSVVQDIEQGMSSAISNSRSVEKINELTTNILDISTQTNLLALNASIEAARVGDAGKGFAVVADEIRKLSENTKHTASHIQTISALVTDSVKELVDNANRIMSYISGRVLDDYANFVDTANNYKADVENINQMLSRFTSQSEELRSISTNMAEGIRGISLAVEDGVNVMIDANESTSSLLESMTTISDEVSYNQEIVNRLHDHVNKFKKI</sequence>
<dbReference type="PROSITE" id="PS50111">
    <property type="entry name" value="CHEMOTAXIS_TRANSDUC_2"/>
    <property type="match status" value="1"/>
</dbReference>
<feature type="transmembrane region" description="Helical" evidence="7">
    <location>
        <begin position="191"/>
        <end position="212"/>
    </location>
</feature>
<dbReference type="AlphaFoldDB" id="A0A919XUX8"/>
<dbReference type="GO" id="GO:0005886">
    <property type="term" value="C:plasma membrane"/>
    <property type="evidence" value="ECO:0007669"/>
    <property type="project" value="UniProtKB-SubCell"/>
</dbReference>
<feature type="domain" description="Methyl-accepting transducer" evidence="8">
    <location>
        <begin position="276"/>
        <end position="527"/>
    </location>
</feature>
<dbReference type="EMBL" id="BORR01000006">
    <property type="protein sequence ID" value="GIO37117.1"/>
    <property type="molecule type" value="Genomic_DNA"/>
</dbReference>
<accession>A0A919XUX8</accession>
<dbReference type="PANTHER" id="PTHR43531:SF11">
    <property type="entry name" value="METHYL-ACCEPTING CHEMOTAXIS PROTEIN 3"/>
    <property type="match status" value="1"/>
</dbReference>
<dbReference type="InterPro" id="IPR051310">
    <property type="entry name" value="MCP_chemotaxis"/>
</dbReference>
<dbReference type="PROSITE" id="PS50885">
    <property type="entry name" value="HAMP"/>
    <property type="match status" value="1"/>
</dbReference>
<evidence type="ECO:0000259" key="9">
    <source>
        <dbReference type="PROSITE" id="PS50885"/>
    </source>
</evidence>
<comment type="subcellular location">
    <subcellularLocation>
        <location evidence="1">Cell membrane</location>
    </subcellularLocation>
</comment>
<dbReference type="InterPro" id="IPR004089">
    <property type="entry name" value="MCPsignal_dom"/>
</dbReference>
<dbReference type="SMART" id="SM00283">
    <property type="entry name" value="MA"/>
    <property type="match status" value="1"/>
</dbReference>
<evidence type="ECO:0000259" key="8">
    <source>
        <dbReference type="PROSITE" id="PS50111"/>
    </source>
</evidence>
<evidence type="ECO:0000256" key="7">
    <source>
        <dbReference type="SAM" id="Phobius"/>
    </source>
</evidence>
<dbReference type="Pfam" id="PF00672">
    <property type="entry name" value="HAMP"/>
    <property type="match status" value="1"/>
</dbReference>
<evidence type="ECO:0008006" key="12">
    <source>
        <dbReference type="Google" id="ProtNLM"/>
    </source>
</evidence>
<gene>
    <name evidence="10" type="ORF">J41TS12_19780</name>
</gene>
<evidence type="ECO:0000256" key="4">
    <source>
        <dbReference type="ARBA" id="ARBA00023136"/>
    </source>
</evidence>
<keyword evidence="6" id="KW-0807">Transducer</keyword>
<dbReference type="Gene3D" id="1.10.287.950">
    <property type="entry name" value="Methyl-accepting chemotaxis protein"/>
    <property type="match status" value="1"/>
</dbReference>